<dbReference type="AlphaFoldDB" id="A0A7T5URH3"/>
<dbReference type="GO" id="GO:0032259">
    <property type="term" value="P:methylation"/>
    <property type="evidence" value="ECO:0007669"/>
    <property type="project" value="UniProtKB-KW"/>
</dbReference>
<name>A0A7T5URH3_9BACT</name>
<dbReference type="InterPro" id="IPR029063">
    <property type="entry name" value="SAM-dependent_MTases_sf"/>
</dbReference>
<dbReference type="EMBL" id="CP066690">
    <property type="protein sequence ID" value="QQG45531.1"/>
    <property type="molecule type" value="Genomic_DNA"/>
</dbReference>
<reference evidence="1 2" key="1">
    <citation type="submission" date="2020-07" db="EMBL/GenBank/DDBJ databases">
        <title>Huge and variable diversity of episymbiotic CPR bacteria and DPANN archaea in groundwater ecosystems.</title>
        <authorList>
            <person name="He C.Y."/>
            <person name="Keren R."/>
            <person name="Whittaker M."/>
            <person name="Farag I.F."/>
            <person name="Doudna J."/>
            <person name="Cate J.H.D."/>
            <person name="Banfield J.F."/>
        </authorList>
    </citation>
    <scope>NUCLEOTIDE SEQUENCE [LARGE SCALE GENOMIC DNA]</scope>
    <source>
        <strain evidence="1">NC_groundwater_541_Ag_S-0.1um_46_50</strain>
    </source>
</reference>
<gene>
    <name evidence="1" type="ORF">HYW89_01165</name>
</gene>
<sequence length="236" mass="26679">MTQQKKLILDIGCGANPWPIVRSFCLSNPDKYAPVITPIIDEYVDLSSENRFICLDKNADSIQRAIERLKQLTEIGSTPKSVCINFVLGDGRKLCLPNQSVDIVIISGVFSAPPPGTTPRSEPYPQEICISELTKWEITKEAFRVLKNRGVLIVIIQLTPCYALSIMERIEKELIAEGRLKLIKQCGRLINSDDWHLYHAAFQKNPQTPLGTAEIIPWTPAQEKYIKDYASSWVMY</sequence>
<keyword evidence="1" id="KW-0808">Transferase</keyword>
<evidence type="ECO:0000313" key="1">
    <source>
        <dbReference type="EMBL" id="QQG45531.1"/>
    </source>
</evidence>
<dbReference type="CDD" id="cd02440">
    <property type="entry name" value="AdoMet_MTases"/>
    <property type="match status" value="1"/>
</dbReference>
<dbReference type="Gene3D" id="3.40.50.150">
    <property type="entry name" value="Vaccinia Virus protein VP39"/>
    <property type="match status" value="1"/>
</dbReference>
<dbReference type="GO" id="GO:0008168">
    <property type="term" value="F:methyltransferase activity"/>
    <property type="evidence" value="ECO:0007669"/>
    <property type="project" value="UniProtKB-KW"/>
</dbReference>
<accession>A0A7T5URH3</accession>
<evidence type="ECO:0000313" key="2">
    <source>
        <dbReference type="Proteomes" id="UP000595618"/>
    </source>
</evidence>
<proteinExistence type="predicted"/>
<keyword evidence="1" id="KW-0489">Methyltransferase</keyword>
<dbReference type="Proteomes" id="UP000595618">
    <property type="component" value="Chromosome"/>
</dbReference>
<organism evidence="1 2">
    <name type="scientific">Candidatus Sungiibacteriota bacterium</name>
    <dbReference type="NCBI Taxonomy" id="2750080"/>
    <lineage>
        <taxon>Bacteria</taxon>
        <taxon>Candidatus Sungiibacteriota</taxon>
    </lineage>
</organism>
<protein>
    <submittedName>
        <fullName evidence="1">Class I SAM-dependent methyltransferase</fullName>
    </submittedName>
</protein>
<dbReference type="SUPFAM" id="SSF53335">
    <property type="entry name" value="S-adenosyl-L-methionine-dependent methyltransferases"/>
    <property type="match status" value="1"/>
</dbReference>